<evidence type="ECO:0000256" key="4">
    <source>
        <dbReference type="ARBA" id="ARBA00022807"/>
    </source>
</evidence>
<dbReference type="InterPro" id="IPR025660">
    <property type="entry name" value="Pept_his_AS"/>
</dbReference>
<dbReference type="InterPro" id="IPR038765">
    <property type="entry name" value="Papain-like_cys_pep_sf"/>
</dbReference>
<dbReference type="SUPFAM" id="SSF54001">
    <property type="entry name" value="Cysteine proteinases"/>
    <property type="match status" value="1"/>
</dbReference>
<dbReference type="InterPro" id="IPR025661">
    <property type="entry name" value="Pept_asp_AS"/>
</dbReference>
<dbReference type="PROSITE" id="PS00639">
    <property type="entry name" value="THIOL_PROTEASE_HIS"/>
    <property type="match status" value="1"/>
</dbReference>
<dbReference type="Pfam" id="PF00112">
    <property type="entry name" value="Peptidase_C1"/>
    <property type="match status" value="1"/>
</dbReference>
<gene>
    <name evidence="9" type="primary">LOC106460263</name>
</gene>
<reference evidence="9" key="1">
    <citation type="submission" date="2025-08" db="UniProtKB">
        <authorList>
            <consortium name="RefSeq"/>
        </authorList>
    </citation>
    <scope>IDENTIFICATION</scope>
    <source>
        <tissue evidence="9">Muscle</tissue>
    </source>
</reference>
<keyword evidence="5" id="KW-1015">Disulfide bond</keyword>
<dbReference type="SMART" id="SM00645">
    <property type="entry name" value="Pept_C1"/>
    <property type="match status" value="1"/>
</dbReference>
<evidence type="ECO:0000313" key="9">
    <source>
        <dbReference type="RefSeq" id="XP_022243185.1"/>
    </source>
</evidence>
<dbReference type="PROSITE" id="PS00640">
    <property type="entry name" value="THIOL_PROTEASE_ASN"/>
    <property type="match status" value="1"/>
</dbReference>
<dbReference type="InterPro" id="IPR000668">
    <property type="entry name" value="Peptidase_C1A_C"/>
</dbReference>
<dbReference type="PRINTS" id="PR00705">
    <property type="entry name" value="PAPAIN"/>
</dbReference>
<evidence type="ECO:0000256" key="6">
    <source>
        <dbReference type="SAM" id="SignalP"/>
    </source>
</evidence>
<accession>A0ABM1SHT0</accession>
<dbReference type="Proteomes" id="UP000694941">
    <property type="component" value="Unplaced"/>
</dbReference>
<dbReference type="InterPro" id="IPR039417">
    <property type="entry name" value="Peptidase_C1A_papain-like"/>
</dbReference>
<evidence type="ECO:0000313" key="8">
    <source>
        <dbReference type="Proteomes" id="UP000694941"/>
    </source>
</evidence>
<keyword evidence="8" id="KW-1185">Reference proteome</keyword>
<dbReference type="InterPro" id="IPR013128">
    <property type="entry name" value="Peptidase_C1A"/>
</dbReference>
<dbReference type="InterPro" id="IPR000169">
    <property type="entry name" value="Pept_cys_AS"/>
</dbReference>
<keyword evidence="6" id="KW-0732">Signal</keyword>
<name>A0ABM1SHT0_LIMPO</name>
<dbReference type="RefSeq" id="XP_022243185.1">
    <property type="nucleotide sequence ID" value="XM_022387477.1"/>
</dbReference>
<organism evidence="8 9">
    <name type="scientific">Limulus polyphemus</name>
    <name type="common">Atlantic horseshoe crab</name>
    <dbReference type="NCBI Taxonomy" id="6850"/>
    <lineage>
        <taxon>Eukaryota</taxon>
        <taxon>Metazoa</taxon>
        <taxon>Ecdysozoa</taxon>
        <taxon>Arthropoda</taxon>
        <taxon>Chelicerata</taxon>
        <taxon>Merostomata</taxon>
        <taxon>Xiphosura</taxon>
        <taxon>Limulidae</taxon>
        <taxon>Limulus</taxon>
    </lineage>
</organism>
<keyword evidence="2" id="KW-0645">Protease</keyword>
<feature type="chain" id="PRO_5045391575" evidence="6">
    <location>
        <begin position="29"/>
        <end position="548"/>
    </location>
</feature>
<dbReference type="Gene3D" id="3.90.70.10">
    <property type="entry name" value="Cysteine proteinases"/>
    <property type="match status" value="1"/>
</dbReference>
<keyword evidence="4" id="KW-0788">Thiol protease</keyword>
<evidence type="ECO:0000256" key="2">
    <source>
        <dbReference type="ARBA" id="ARBA00022670"/>
    </source>
</evidence>
<evidence type="ECO:0000256" key="5">
    <source>
        <dbReference type="ARBA" id="ARBA00023157"/>
    </source>
</evidence>
<dbReference type="PROSITE" id="PS00139">
    <property type="entry name" value="THIOL_PROTEASE_CYS"/>
    <property type="match status" value="1"/>
</dbReference>
<proteinExistence type="inferred from homology"/>
<dbReference type="GeneID" id="106460263"/>
<keyword evidence="3" id="KW-0378">Hydrolase</keyword>
<evidence type="ECO:0000259" key="7">
    <source>
        <dbReference type="SMART" id="SM00645"/>
    </source>
</evidence>
<evidence type="ECO:0000256" key="1">
    <source>
        <dbReference type="ARBA" id="ARBA00008455"/>
    </source>
</evidence>
<dbReference type="CDD" id="cd02248">
    <property type="entry name" value="Peptidase_C1A"/>
    <property type="match status" value="1"/>
</dbReference>
<feature type="domain" description="Peptidase C1A papain C-terminal" evidence="7">
    <location>
        <begin position="329"/>
        <end position="545"/>
    </location>
</feature>
<comment type="similarity">
    <text evidence="1">Belongs to the peptidase C1 family.</text>
</comment>
<evidence type="ECO:0000256" key="3">
    <source>
        <dbReference type="ARBA" id="ARBA00022801"/>
    </source>
</evidence>
<sequence length="548" mass="62556">MGFQSQKKSVVLLFIALSFLEIYDLGESRSFQKKGSPVFSDTYTVNGLLLLPYAEIMEPFKAYFNKSSNNSRVDYYEDLVQTYQLASKNQAFKIAYMPDDQGKPVHTCFKLNVTNETVTIQSVLPDLTNFTYVVDEFCENIYFPIKTNCSRWELTEIHGKKTNKYTMWVLQKKNITIPIRYQMKGYNSLLGSHYDKYEVYYGNFTTDVSDLVFNINKNFTCRSFPGPGLENVGEHNPIKEFIDKHDNHIHQAFEDFKQTHDKKYKNEKHHETRKNIFRQNYRLGTLELPPKLPTTVLEEFNTKRMVYWYHHCKSKHFMGKDGNPGGQVIATSVSGCAVTPVKDQAVCGSCWSFGTTGTIEGAYFLKTGNLIRLSQQQLIDCSWSNQNNGCDGGEDYRAYDYIIKNGGLAAEEDYGPYLGQDGKCHERNVNRTVQLMGYVNVTSKDPDLEALKLALVYNGPISVSIDASHKSFSFYSNGVYWEPKCGNKNDDLDHSVLAVGYGIMNGQPYWLIKNSWSTYWGNDGYVLMSQQDNNCGVATSPTYVLIKT</sequence>
<dbReference type="PANTHER" id="PTHR12411">
    <property type="entry name" value="CYSTEINE PROTEASE FAMILY C1-RELATED"/>
    <property type="match status" value="1"/>
</dbReference>
<protein>
    <submittedName>
        <fullName evidence="9">Digestive cysteine proteinase 2-like</fullName>
    </submittedName>
</protein>
<feature type="signal peptide" evidence="6">
    <location>
        <begin position="1"/>
        <end position="28"/>
    </location>
</feature>